<proteinExistence type="predicted"/>
<protein>
    <submittedName>
        <fullName evidence="1">Uncharacterized protein</fullName>
    </submittedName>
</protein>
<evidence type="ECO:0000313" key="1">
    <source>
        <dbReference type="EMBL" id="PNX59584.1"/>
    </source>
</evidence>
<dbReference type="AlphaFoldDB" id="A0A2K3JZY1"/>
<reference evidence="1 2" key="2">
    <citation type="journal article" date="2017" name="Front. Plant Sci.">
        <title>Gene Classification and Mining of Molecular Markers Useful in Red Clover (Trifolium pratense) Breeding.</title>
        <authorList>
            <person name="Istvanek J."/>
            <person name="Dluhosova J."/>
            <person name="Dluhos P."/>
            <person name="Patkova L."/>
            <person name="Nedelnik J."/>
            <person name="Repkova J."/>
        </authorList>
    </citation>
    <scope>NUCLEOTIDE SEQUENCE [LARGE SCALE GENOMIC DNA]</scope>
    <source>
        <strain evidence="2">cv. Tatra</strain>
        <tissue evidence="1">Young leaves</tissue>
    </source>
</reference>
<feature type="non-terminal residue" evidence="1">
    <location>
        <position position="1"/>
    </location>
</feature>
<reference evidence="1 2" key="1">
    <citation type="journal article" date="2014" name="Am. J. Bot.">
        <title>Genome assembly and annotation for red clover (Trifolium pratense; Fabaceae).</title>
        <authorList>
            <person name="Istvanek J."/>
            <person name="Jaros M."/>
            <person name="Krenek A."/>
            <person name="Repkova J."/>
        </authorList>
    </citation>
    <scope>NUCLEOTIDE SEQUENCE [LARGE SCALE GENOMIC DNA]</scope>
    <source>
        <strain evidence="2">cv. Tatra</strain>
        <tissue evidence="1">Young leaves</tissue>
    </source>
</reference>
<evidence type="ECO:0000313" key="2">
    <source>
        <dbReference type="Proteomes" id="UP000236291"/>
    </source>
</evidence>
<sequence>RAQLWNHGAESGVWQQKRGRKIRKIGKLRRILKQFLTADGNSDAFSGQLS</sequence>
<accession>A0A2K3JZY1</accession>
<gene>
    <name evidence="1" type="ORF">L195_g059761</name>
</gene>
<name>A0A2K3JZY1_TRIPR</name>
<dbReference type="EMBL" id="ASHM01132667">
    <property type="protein sequence ID" value="PNX59584.1"/>
    <property type="molecule type" value="Genomic_DNA"/>
</dbReference>
<dbReference type="Proteomes" id="UP000236291">
    <property type="component" value="Unassembled WGS sequence"/>
</dbReference>
<organism evidence="1 2">
    <name type="scientific">Trifolium pratense</name>
    <name type="common">Red clover</name>
    <dbReference type="NCBI Taxonomy" id="57577"/>
    <lineage>
        <taxon>Eukaryota</taxon>
        <taxon>Viridiplantae</taxon>
        <taxon>Streptophyta</taxon>
        <taxon>Embryophyta</taxon>
        <taxon>Tracheophyta</taxon>
        <taxon>Spermatophyta</taxon>
        <taxon>Magnoliopsida</taxon>
        <taxon>eudicotyledons</taxon>
        <taxon>Gunneridae</taxon>
        <taxon>Pentapetalae</taxon>
        <taxon>rosids</taxon>
        <taxon>fabids</taxon>
        <taxon>Fabales</taxon>
        <taxon>Fabaceae</taxon>
        <taxon>Papilionoideae</taxon>
        <taxon>50 kb inversion clade</taxon>
        <taxon>NPAAA clade</taxon>
        <taxon>Hologalegina</taxon>
        <taxon>IRL clade</taxon>
        <taxon>Trifolieae</taxon>
        <taxon>Trifolium</taxon>
    </lineage>
</organism>
<comment type="caution">
    <text evidence="1">The sequence shown here is derived from an EMBL/GenBank/DDBJ whole genome shotgun (WGS) entry which is preliminary data.</text>
</comment>